<dbReference type="InterPro" id="IPR013244">
    <property type="entry name" value="Sec39_domain"/>
</dbReference>
<dbReference type="GO" id="GO:0015031">
    <property type="term" value="P:protein transport"/>
    <property type="evidence" value="ECO:0007669"/>
    <property type="project" value="UniProtKB-KW"/>
</dbReference>
<dbReference type="OrthoDB" id="19988at2759"/>
<feature type="region of interest" description="Disordered" evidence="5">
    <location>
        <begin position="414"/>
        <end position="492"/>
    </location>
</feature>
<name>A0A388M399_CHABU</name>
<dbReference type="EMBL" id="BFEA01000714">
    <property type="protein sequence ID" value="GBG89067.1"/>
    <property type="molecule type" value="Genomic_DNA"/>
</dbReference>
<evidence type="ECO:0000256" key="4">
    <source>
        <dbReference type="ARBA" id="ARBA00022927"/>
    </source>
</evidence>
<feature type="compositionally biased region" description="Basic and acidic residues" evidence="5">
    <location>
        <begin position="478"/>
        <end position="490"/>
    </location>
</feature>
<dbReference type="STRING" id="69332.A0A388M399"/>
<feature type="compositionally biased region" description="Basic and acidic residues" evidence="5">
    <location>
        <begin position="421"/>
        <end position="444"/>
    </location>
</feature>
<dbReference type="OMA" id="WGKLISF"/>
<reference evidence="7 8" key="1">
    <citation type="journal article" date="2018" name="Cell">
        <title>The Chara Genome: Secondary Complexity and Implications for Plant Terrestrialization.</title>
        <authorList>
            <person name="Nishiyama T."/>
            <person name="Sakayama H."/>
            <person name="Vries J.D."/>
            <person name="Buschmann H."/>
            <person name="Saint-Marcoux D."/>
            <person name="Ullrich K.K."/>
            <person name="Haas F.B."/>
            <person name="Vanderstraeten L."/>
            <person name="Becker D."/>
            <person name="Lang D."/>
            <person name="Vosolsobe S."/>
            <person name="Rombauts S."/>
            <person name="Wilhelmsson P.K.I."/>
            <person name="Janitza P."/>
            <person name="Kern R."/>
            <person name="Heyl A."/>
            <person name="Rumpler F."/>
            <person name="Villalobos L.I.A.C."/>
            <person name="Clay J.M."/>
            <person name="Skokan R."/>
            <person name="Toyoda A."/>
            <person name="Suzuki Y."/>
            <person name="Kagoshima H."/>
            <person name="Schijlen E."/>
            <person name="Tajeshwar N."/>
            <person name="Catarino B."/>
            <person name="Hetherington A.J."/>
            <person name="Saltykova A."/>
            <person name="Bonnot C."/>
            <person name="Breuninger H."/>
            <person name="Symeonidi A."/>
            <person name="Radhakrishnan G.V."/>
            <person name="Van Nieuwerburgh F."/>
            <person name="Deforce D."/>
            <person name="Chang C."/>
            <person name="Karol K.G."/>
            <person name="Hedrich R."/>
            <person name="Ulvskov P."/>
            <person name="Glockner G."/>
            <person name="Delwiche C.F."/>
            <person name="Petrasek J."/>
            <person name="Van de Peer Y."/>
            <person name="Friml J."/>
            <person name="Beilby M."/>
            <person name="Dolan L."/>
            <person name="Kohara Y."/>
            <person name="Sugano S."/>
            <person name="Fujiyama A."/>
            <person name="Delaux P.-M."/>
            <person name="Quint M."/>
            <person name="TheiBen G."/>
            <person name="Hagemann M."/>
            <person name="Harholt J."/>
            <person name="Dunand C."/>
            <person name="Zachgo S."/>
            <person name="Langdale J."/>
            <person name="Maumus F."/>
            <person name="Straeten D.V.D."/>
            <person name="Gould S.B."/>
            <person name="Rensing S.A."/>
        </authorList>
    </citation>
    <scope>NUCLEOTIDE SEQUENCE [LARGE SCALE GENOMIC DNA]</scope>
    <source>
        <strain evidence="7 8">S276</strain>
    </source>
</reference>
<dbReference type="PANTHER" id="PTHR15922:SF2">
    <property type="entry name" value="NBAS SUBUNIT OF NRZ TETHERING COMPLEX"/>
    <property type="match status" value="1"/>
</dbReference>
<protein>
    <recommendedName>
        <fullName evidence="6">Sec39 domain-containing protein</fullName>
    </recommendedName>
</protein>
<keyword evidence="8" id="KW-1185">Reference proteome</keyword>
<dbReference type="Proteomes" id="UP000265515">
    <property type="component" value="Unassembled WGS sequence"/>
</dbReference>
<dbReference type="GO" id="GO:0070939">
    <property type="term" value="C:Dsl1/NZR complex"/>
    <property type="evidence" value="ECO:0007669"/>
    <property type="project" value="TreeGrafter"/>
</dbReference>
<proteinExistence type="predicted"/>
<evidence type="ECO:0000313" key="7">
    <source>
        <dbReference type="EMBL" id="GBG89067.1"/>
    </source>
</evidence>
<accession>A0A388M399</accession>
<evidence type="ECO:0000256" key="5">
    <source>
        <dbReference type="SAM" id="MobiDB-lite"/>
    </source>
</evidence>
<feature type="region of interest" description="Disordered" evidence="5">
    <location>
        <begin position="1"/>
        <end position="22"/>
    </location>
</feature>
<feature type="region of interest" description="Disordered" evidence="5">
    <location>
        <begin position="324"/>
        <end position="344"/>
    </location>
</feature>
<feature type="domain" description="Sec39" evidence="6">
    <location>
        <begin position="666"/>
        <end position="978"/>
    </location>
</feature>
<evidence type="ECO:0000256" key="1">
    <source>
        <dbReference type="ARBA" id="ARBA00004240"/>
    </source>
</evidence>
<feature type="region of interest" description="Disordered" evidence="5">
    <location>
        <begin position="2395"/>
        <end position="2419"/>
    </location>
</feature>
<dbReference type="GO" id="GO:0000149">
    <property type="term" value="F:SNARE binding"/>
    <property type="evidence" value="ECO:0007669"/>
    <property type="project" value="TreeGrafter"/>
</dbReference>
<evidence type="ECO:0000313" key="8">
    <source>
        <dbReference type="Proteomes" id="UP000265515"/>
    </source>
</evidence>
<dbReference type="Pfam" id="PF08314">
    <property type="entry name" value="Sec39"/>
    <property type="match status" value="2"/>
</dbReference>
<organism evidence="7 8">
    <name type="scientific">Chara braunii</name>
    <name type="common">Braun's stonewort</name>
    <dbReference type="NCBI Taxonomy" id="69332"/>
    <lineage>
        <taxon>Eukaryota</taxon>
        <taxon>Viridiplantae</taxon>
        <taxon>Streptophyta</taxon>
        <taxon>Charophyceae</taxon>
        <taxon>Charales</taxon>
        <taxon>Characeae</taxon>
        <taxon>Chara</taxon>
    </lineage>
</organism>
<keyword evidence="4" id="KW-0653">Protein transport</keyword>
<dbReference type="Gramene" id="GBG89067">
    <property type="protein sequence ID" value="GBG89067"/>
    <property type="gene ID" value="CBR_g48777"/>
</dbReference>
<dbReference type="GO" id="GO:0006890">
    <property type="term" value="P:retrograde vesicle-mediated transport, Golgi to endoplasmic reticulum"/>
    <property type="evidence" value="ECO:0007669"/>
    <property type="project" value="InterPro"/>
</dbReference>
<dbReference type="PANTHER" id="PTHR15922">
    <property type="entry name" value="NEUROBLASTOMA-AMPLIFIED SEQUENCE"/>
    <property type="match status" value="1"/>
</dbReference>
<sequence>MASANPQVAGGAGSSEEEGEERNVILYEKFKLVECRMQDGNENEDGGGSSEAGSESGTSGGGVVGGVGSKVWQLMPGPRGVSAPVPGKGVGKAIAISPCGQYVAVLYGNGVWIFNKSGEFKKPCGSFKGDYISELERTGLEGAAGKGGYELLVLGQDKMLYRLPIVPAGSPTSGPAPVAYPKLQLGKQHPSGVMCMTFLPARSLLVVVGPGASTPDAAASAGGGQQCALSVSFWTLTDSSPFSTVISHTPVPRSWRAPGLGQSWLRLGAGGRPANETSCTPKAVFSPNGKTVACVDQQGNLHLLEMKMEIDTKPSVAFIKLGKSPSPVAQGSSDKDTEVGKSGSWDVKDVDDIGWWSDQALIIAGTSGILSVSTVPDLVNILGKTREVFQPHLCVTQGVRGRIFVLDDIKKEEEATATGGKTDDVCSRKEAKEGPDKNDKGNADKEDEEKDEEEEEEEDDELQGGRMSGLSKWIPWGGREKADAGNDSKSDMTTQGWRLVSLVEQTPSQMLRIHLAAGEFESALKLARKFDLDAGDVYKARWLKSDGGKDSIHDNLPKIKDRDWVLKECLRRVSSNAGSTMALLQYGLLETEKFRVWEEEGESDETRENVSESSGDEVPRKWWYRRQRLRLLQYRDRMETFLAVNLNRYVSEEYLKFRACDLPKAAVQFAQHGMISTLEHLFKRHALTLSPSILKILDNLPETLPPYTYRAILPAVNPDVPGPLRPVDWVEKAEILEKLTQMGLLEDADEGAKAVGIDVCTEEMVRITKGVVWPPKETTEDWYRARARKIDEMSGQLEHSLSLLDLGIQRGFEGLVPFLEMLSDLHGVVYGASAEETGEGGGMELSLSMWEDMGNYEKFCIIMRGVNAKNAVERLRERGFAFLKRVGRTEAGPESDALEVKSDTPAWKNSMLGQWLVERAHEGKIDLCALVLEELESSKEVERGAFLSEKEFGEVVLDCVYGCPTLGDWQWMSAILQQVPRRKTMKQKGNGKGEDRVAPVLGRLLRRGVLMRRGGEEEVQGAPEVPGEFEAGPLLGEVEEGSGTKDWEVALHERIERAEGHVEAGRLLALYEVPKQVSFFLVCHEEESEVKQLLRKLISSRANLQPPLPDSEWASLWVNIRTLHERAFPFVNQESLLLEFCRGMLRAGKFSLAKNYVRGTSATSLPLGDAEKLIIDISHEYFRNSSSMEDADVAKARQCLQLLSQDSELVKSELDLINAVSIKLPEMGVKLLPYEVREVSDRMELVHLALATDPTAYQRMDEVKKLASLLGLKSAMDRLAVEAAVARQAASCGDVGTAQSVCMQLIMAGYSEIWDLCGALARGSGGAKLDLESARSMLGFSLCHCDEDSVADLMAAWKEMDLKEEYGVLRRAIGLHDNEPEGDGDCKVEDATADLWDRGRVALSTLGICVDGNRMPDDKPVPRSVAKFATNELLWLMDIRKTCGGSEERVDVGMEALAMAAHWLVNLEASVDEAILVEVGRRLIDMCGGRVWDELGLSYLLAVEPREGVVSVLEEQVESRTDYDNLHRLLLMILYYCSVQAQVARVDNAKEVRSILSCSATQLAERVVHAAEDVGLSDSEGIDWLPKVKATLGKLRAIKDALSLQDLIPDIAVGRFATGDTEYISGQILSLVAGPLTGDTGVVLARALNFAETYGVDKWEVLMSHAETLLLSDWPVERVEAMLANSLEGVLTRPVEVVKRLQCRVYPQLSGSHHSLLQCYYSLIESCYTAVKNGVEGSGEALPSGSAVLETGESLEDCLANAQRLIMVCAKVKESIPALDLKKLVVAAGADHVAPAREAVEEIRKHVSLDNVDCLAEVVEDLAAVVRGQEERVEPSGRAGSSNGLPSSSAVFLAMVEKVLFEVGVDSEENVPEDQGLGWEDRYKACCCHLAKLAASDLVNVLRWVMKESRRDMEPEGEERTVKFWACVADDGRNIFWNKKEEMGEEGKQIAASFTEAAVFLKVVSEMLQSQMLTRKQAQGVMDAIPTIGSGGEADRVLRGMVVSGCSLETVIRVMRALESAQAGEEGGRSWNVMSLYLESLDGSLKRGRQLEGMLGGGIGGDSLSGMGVVQGVLVSLAEQQQTEWLEVEERDRIRLGIWERLRSFADDFTAPMRMRIQVLELLESLSSPQESGKGGFSPDLAKVDRSLGGLWGEWKPPGTLSEGGLGGLSEQGSSLLLLRSMDVVSSLWEGVEIRLTDLRSNDAAELLFLRLLECQKTPDHLRALGSLLEIWGEVFDEKSDYGTEQKEGAEEETKLEAEEAGDEGWETIEEHETDIIPVYALHRCWCVLLEEMSQRNCSHYALQLLDRANARGWSLLARLTESGVDPFTAQQRRKVPIGLEEAEALLERVCAGEGGIVLAAKMGLLLPYARIHELVLKKLLMVIEKGREREREEWERVPKRGIRRASSGEESPEGEGEKHCPEVVIDSDLVVLILLSGMLVPIAGDPSRAELFQMFCNELAPLAWQLRSLLGSAPWKQGNKVATSLRGLLCTVAFPMTVMELTAGRLHGLAGALVLQFLRVHPSLMTMDGAFEALKRFLSNLQGWLDIGSMSVGVEFGDDSHSTEQLSNLKGTLEHLAKMFAERRKVALETLINDMK</sequence>
<evidence type="ECO:0000256" key="2">
    <source>
        <dbReference type="ARBA" id="ARBA00022448"/>
    </source>
</evidence>
<keyword evidence="3" id="KW-0256">Endoplasmic reticulum</keyword>
<dbReference type="SUPFAM" id="SSF69322">
    <property type="entry name" value="Tricorn protease domain 2"/>
    <property type="match status" value="1"/>
</dbReference>
<gene>
    <name evidence="7" type="ORF">CBR_g48777</name>
</gene>
<evidence type="ECO:0000259" key="6">
    <source>
        <dbReference type="Pfam" id="PF08314"/>
    </source>
</evidence>
<feature type="compositionally biased region" description="Acidic residues" evidence="5">
    <location>
        <begin position="445"/>
        <end position="462"/>
    </location>
</feature>
<keyword evidence="2" id="KW-0813">Transport</keyword>
<comment type="caution">
    <text evidence="7">The sequence shown here is derived from an EMBL/GenBank/DDBJ whole genome shotgun (WGS) entry which is preliminary data.</text>
</comment>
<feature type="domain" description="Sec39" evidence="6">
    <location>
        <begin position="1081"/>
        <end position="1283"/>
    </location>
</feature>
<feature type="compositionally biased region" description="Basic and acidic residues" evidence="5">
    <location>
        <begin position="2242"/>
        <end position="2258"/>
    </location>
</feature>
<feature type="region of interest" description="Disordered" evidence="5">
    <location>
        <begin position="2242"/>
        <end position="2263"/>
    </location>
</feature>
<feature type="region of interest" description="Disordered" evidence="5">
    <location>
        <begin position="38"/>
        <end position="62"/>
    </location>
</feature>
<evidence type="ECO:0000256" key="3">
    <source>
        <dbReference type="ARBA" id="ARBA00022824"/>
    </source>
</evidence>
<comment type="subcellular location">
    <subcellularLocation>
        <location evidence="1">Endoplasmic reticulum</location>
    </subcellularLocation>
</comment>